<protein>
    <submittedName>
        <fullName evidence="2">STAS domain-containing protein</fullName>
    </submittedName>
</protein>
<dbReference type="Pfam" id="PF13466">
    <property type="entry name" value="STAS_2"/>
    <property type="match status" value="1"/>
</dbReference>
<gene>
    <name evidence="2" type="ORF">FMM08_11705</name>
</gene>
<feature type="domain" description="STAS" evidence="1">
    <location>
        <begin position="37"/>
        <end position="90"/>
    </location>
</feature>
<dbReference type="AlphaFoldDB" id="A0A5C8ZGJ2"/>
<dbReference type="EMBL" id="VKAC01000006">
    <property type="protein sequence ID" value="TXR56241.1"/>
    <property type="molecule type" value="Genomic_DNA"/>
</dbReference>
<dbReference type="PROSITE" id="PS50801">
    <property type="entry name" value="STAS"/>
    <property type="match status" value="1"/>
</dbReference>
<reference evidence="2 3" key="1">
    <citation type="submission" date="2019-07" db="EMBL/GenBank/DDBJ databases">
        <title>Quadrisphaera sp. strain DD2A genome sequencing and assembly.</title>
        <authorList>
            <person name="Kim I."/>
        </authorList>
    </citation>
    <scope>NUCLEOTIDE SEQUENCE [LARGE SCALE GENOMIC DNA]</scope>
    <source>
        <strain evidence="2 3">DD2A</strain>
    </source>
</reference>
<organism evidence="2 3">
    <name type="scientific">Quadrisphaera setariae</name>
    <dbReference type="NCBI Taxonomy" id="2593304"/>
    <lineage>
        <taxon>Bacteria</taxon>
        <taxon>Bacillati</taxon>
        <taxon>Actinomycetota</taxon>
        <taxon>Actinomycetes</taxon>
        <taxon>Kineosporiales</taxon>
        <taxon>Kineosporiaceae</taxon>
        <taxon>Quadrisphaera</taxon>
    </lineage>
</organism>
<dbReference type="Proteomes" id="UP000321234">
    <property type="component" value="Unassembled WGS sequence"/>
</dbReference>
<dbReference type="CDD" id="cd07043">
    <property type="entry name" value="STAS_anti-anti-sigma_factors"/>
    <property type="match status" value="1"/>
</dbReference>
<proteinExistence type="predicted"/>
<accession>A0A5C8ZGJ2</accession>
<sequence>MALDPDDAGRLVLSGDIDVYAVAGHRLAPEQLAGVRVVDLHAVDFVDSAGLGFLIGLSRQVRPHRLRLEGLHGTARQMLVVMGAHHVLDL</sequence>
<keyword evidence="3" id="KW-1185">Reference proteome</keyword>
<dbReference type="InterPro" id="IPR036513">
    <property type="entry name" value="STAS_dom_sf"/>
</dbReference>
<dbReference type="InterPro" id="IPR058548">
    <property type="entry name" value="MlaB-like_STAS"/>
</dbReference>
<evidence type="ECO:0000259" key="1">
    <source>
        <dbReference type="PROSITE" id="PS50801"/>
    </source>
</evidence>
<evidence type="ECO:0000313" key="2">
    <source>
        <dbReference type="EMBL" id="TXR56241.1"/>
    </source>
</evidence>
<name>A0A5C8ZGJ2_9ACTN</name>
<dbReference type="Gene3D" id="3.30.750.24">
    <property type="entry name" value="STAS domain"/>
    <property type="match status" value="1"/>
</dbReference>
<dbReference type="OrthoDB" id="3622319at2"/>
<dbReference type="SUPFAM" id="SSF52091">
    <property type="entry name" value="SpoIIaa-like"/>
    <property type="match status" value="1"/>
</dbReference>
<evidence type="ECO:0000313" key="3">
    <source>
        <dbReference type="Proteomes" id="UP000321234"/>
    </source>
</evidence>
<comment type="caution">
    <text evidence="2">The sequence shown here is derived from an EMBL/GenBank/DDBJ whole genome shotgun (WGS) entry which is preliminary data.</text>
</comment>
<dbReference type="InterPro" id="IPR002645">
    <property type="entry name" value="STAS_dom"/>
</dbReference>